<reference evidence="2" key="1">
    <citation type="submission" date="2017-05" db="EMBL/GenBank/DDBJ databases">
        <authorList>
            <person name="Song R."/>
            <person name="Chenine A.L."/>
            <person name="Ruprecht R.M."/>
        </authorList>
    </citation>
    <scope>NUCLEOTIDE SEQUENCE [LARGE SCALE GENOMIC DNA]</scope>
</reference>
<dbReference type="EMBL" id="MF141539">
    <property type="protein sequence ID" value="ASR77147.1"/>
    <property type="molecule type" value="Genomic_DNA"/>
</dbReference>
<organism evidence="1 2">
    <name type="scientific">Mycobacterium phage MyraDee</name>
    <dbReference type="NCBI Taxonomy" id="2024303"/>
    <lineage>
        <taxon>Viruses</taxon>
        <taxon>Duplodnaviria</taxon>
        <taxon>Heunggongvirae</taxon>
        <taxon>Uroviricota</taxon>
        <taxon>Caudoviricetes</taxon>
        <taxon>Myradeevirus</taxon>
        <taxon>Myradeevirus MyraDee</taxon>
    </lineage>
</organism>
<name>A0A222YZM5_9CAUD</name>
<gene>
    <name evidence="1" type="ORF">SEA_MYRADEE_39</name>
</gene>
<dbReference type="Proteomes" id="UP000225918">
    <property type="component" value="Segment"/>
</dbReference>
<proteinExistence type="predicted"/>
<evidence type="ECO:0000313" key="1">
    <source>
        <dbReference type="EMBL" id="ASR77147.1"/>
    </source>
</evidence>
<evidence type="ECO:0000313" key="2">
    <source>
        <dbReference type="Proteomes" id="UP000225918"/>
    </source>
</evidence>
<accession>A0A222YZM5</accession>
<protein>
    <submittedName>
        <fullName evidence="1">Uncharacterized protein</fullName>
    </submittedName>
</protein>
<sequence>MKLNPPWFPDYYVEVSDTGPGAFIQNATDVRLTFRVRNEDLEDVLRTLYGDKELPPFMKGITSGA</sequence>
<keyword evidence="2" id="KW-1185">Reference proteome</keyword>